<sequence length="781" mass="86585">MSSSIPSSPRFIEHINGSNDAAAAAVTTDEHTRVNSGIAYIDSPPPASSVSVIRPPCATPSNDSQYPFPDSRPRSGHTSGATSFADLPRVSSSIYSGSSRPTTADSPMGSTRHLSGRAREAFTAPAPRPLTIHSTLAAPAAKLKRDRPKSTMLTSSPQKPWITSRDPYKTVSYFITYGMVVVGVAVSFIKCFLDYRNVPLIHGNLCMVLDEDFSNSDRVFGDNGTFLREVDMSGFGNGEFEMTTDSENNSFVANGHLYILPTLTSDSIPLPAILDGHVYNISGCTFNITQGISYTDSSPSSGSSANETAIGSNDHFDAEAYYKACSAVSNATEGTIINPVQSARLSTRKTASMKFGRVDVVAKIPTGDWMWPAIWMLPVDNAYGAWPLSGEIDIMEARGNGPSYPKQGTNYVRGSLNWGPVTWLNEVWRTYGWWPMKRGSYDQAFHTYSLEWTEQFIRIYVDSRLHHMLDYKLKTSFWDLGDFPSTIQNGSEVVGLDNPWVNGTKAAPFDERFYLILDVGIGGTNGWFPDGSEKPWLDGSLTAMKDFLMAQDQWYPTWPSNPDDRAFVIPAIGDRGQPYYIITSAFCFPQPCSTPGLLENNLCIMGRFDEFIKIFPLVRKAEDNPPQWKSVHSGFRTPIYLLGLVTSVPRASEIMGASTSERLVLTERWVKLDPSNPARLFTAPSTMAWPYPAGRNTEEDETPYIIIVADKEGKEYPNLLKHKPEFVEAALDVISNHDPEVKEELSFGQTEFTIFFCTLWQLCWISSQSKHHVARKALLDE</sequence>
<dbReference type="OrthoDB" id="4781at2759"/>
<keyword evidence="5" id="KW-1185">Reference proteome</keyword>
<accession>A0A8H5GH51</accession>
<evidence type="ECO:0000256" key="2">
    <source>
        <dbReference type="SAM" id="MobiDB-lite"/>
    </source>
</evidence>
<dbReference type="InterPro" id="IPR013320">
    <property type="entry name" value="ConA-like_dom_sf"/>
</dbReference>
<feature type="compositionally biased region" description="Polar residues" evidence="2">
    <location>
        <begin position="100"/>
        <end position="113"/>
    </location>
</feature>
<dbReference type="GO" id="GO:0004553">
    <property type="term" value="F:hydrolase activity, hydrolyzing O-glycosyl compounds"/>
    <property type="evidence" value="ECO:0007669"/>
    <property type="project" value="InterPro"/>
</dbReference>
<feature type="region of interest" description="Disordered" evidence="2">
    <location>
        <begin position="139"/>
        <end position="159"/>
    </location>
</feature>
<dbReference type="InterPro" id="IPR050546">
    <property type="entry name" value="Glycosyl_Hydrlase_16"/>
</dbReference>
<evidence type="ECO:0000256" key="1">
    <source>
        <dbReference type="ARBA" id="ARBA00006865"/>
    </source>
</evidence>
<evidence type="ECO:0000313" key="5">
    <source>
        <dbReference type="Proteomes" id="UP000518752"/>
    </source>
</evidence>
<evidence type="ECO:0000313" key="4">
    <source>
        <dbReference type="EMBL" id="KAF5364842.1"/>
    </source>
</evidence>
<dbReference type="InterPro" id="IPR000757">
    <property type="entry name" value="Beta-glucanase-like"/>
</dbReference>
<dbReference type="Gene3D" id="2.60.120.200">
    <property type="match status" value="1"/>
</dbReference>
<proteinExistence type="inferred from homology"/>
<organism evidence="4 5">
    <name type="scientific">Collybiopsis confluens</name>
    <dbReference type="NCBI Taxonomy" id="2823264"/>
    <lineage>
        <taxon>Eukaryota</taxon>
        <taxon>Fungi</taxon>
        <taxon>Dikarya</taxon>
        <taxon>Basidiomycota</taxon>
        <taxon>Agaricomycotina</taxon>
        <taxon>Agaricomycetes</taxon>
        <taxon>Agaricomycetidae</taxon>
        <taxon>Agaricales</taxon>
        <taxon>Marasmiineae</taxon>
        <taxon>Omphalotaceae</taxon>
        <taxon>Collybiopsis</taxon>
    </lineage>
</organism>
<dbReference type="AlphaFoldDB" id="A0A8H5GH51"/>
<dbReference type="PROSITE" id="PS51762">
    <property type="entry name" value="GH16_2"/>
    <property type="match status" value="1"/>
</dbReference>
<dbReference type="Proteomes" id="UP000518752">
    <property type="component" value="Unassembled WGS sequence"/>
</dbReference>
<dbReference type="PANTHER" id="PTHR10963">
    <property type="entry name" value="GLYCOSYL HYDROLASE-RELATED"/>
    <property type="match status" value="1"/>
</dbReference>
<evidence type="ECO:0000259" key="3">
    <source>
        <dbReference type="PROSITE" id="PS51762"/>
    </source>
</evidence>
<dbReference type="GO" id="GO:0005975">
    <property type="term" value="P:carbohydrate metabolic process"/>
    <property type="evidence" value="ECO:0007669"/>
    <property type="project" value="InterPro"/>
</dbReference>
<dbReference type="EMBL" id="JAACJN010000181">
    <property type="protein sequence ID" value="KAF5364842.1"/>
    <property type="molecule type" value="Genomic_DNA"/>
</dbReference>
<comment type="caution">
    <text evidence="4">The sequence shown here is derived from an EMBL/GenBank/DDBJ whole genome shotgun (WGS) entry which is preliminary data.</text>
</comment>
<dbReference type="SUPFAM" id="SSF49899">
    <property type="entry name" value="Concanavalin A-like lectins/glucanases"/>
    <property type="match status" value="1"/>
</dbReference>
<feature type="region of interest" description="Disordered" evidence="2">
    <location>
        <begin position="37"/>
        <end position="115"/>
    </location>
</feature>
<dbReference type="PANTHER" id="PTHR10963:SF55">
    <property type="entry name" value="GLYCOSIDE HYDROLASE FAMILY 16 PROTEIN"/>
    <property type="match status" value="1"/>
</dbReference>
<comment type="similarity">
    <text evidence="1">Belongs to the glycosyl hydrolase 16 family.</text>
</comment>
<dbReference type="Pfam" id="PF00722">
    <property type="entry name" value="Glyco_hydro_16"/>
    <property type="match status" value="1"/>
</dbReference>
<gene>
    <name evidence="4" type="ORF">D9757_011280</name>
</gene>
<protein>
    <recommendedName>
        <fullName evidence="3">GH16 domain-containing protein</fullName>
    </recommendedName>
</protein>
<name>A0A8H5GH51_9AGAR</name>
<reference evidence="4 5" key="1">
    <citation type="journal article" date="2020" name="ISME J.">
        <title>Uncovering the hidden diversity of litter-decomposition mechanisms in mushroom-forming fungi.</title>
        <authorList>
            <person name="Floudas D."/>
            <person name="Bentzer J."/>
            <person name="Ahren D."/>
            <person name="Johansson T."/>
            <person name="Persson P."/>
            <person name="Tunlid A."/>
        </authorList>
    </citation>
    <scope>NUCLEOTIDE SEQUENCE [LARGE SCALE GENOMIC DNA]</scope>
    <source>
        <strain evidence="4 5">CBS 406.79</strain>
    </source>
</reference>
<feature type="domain" description="GH16" evidence="3">
    <location>
        <begin position="263"/>
        <end position="557"/>
    </location>
</feature>